<comment type="caution">
    <text evidence="2">The sequence shown here is derived from an EMBL/GenBank/DDBJ whole genome shotgun (WGS) entry which is preliminary data.</text>
</comment>
<dbReference type="Proteomes" id="UP000190648">
    <property type="component" value="Unassembled WGS sequence"/>
</dbReference>
<dbReference type="EMBL" id="LSYS01006629">
    <property type="protein sequence ID" value="OPJ74979.1"/>
    <property type="molecule type" value="Genomic_DNA"/>
</dbReference>
<evidence type="ECO:0000313" key="2">
    <source>
        <dbReference type="EMBL" id="OPJ74979.1"/>
    </source>
</evidence>
<sequence>MAAPLSAFLHPKAPFLSPSPVSCSLSALPRRVTSRSPFPSLVTLPTPPRRDPVTSQQAFSRRTCERAGKKHFLQFVFEASSDNTGFRPRIPEV</sequence>
<dbReference type="AlphaFoldDB" id="A0A1V4JS04"/>
<accession>A0A1V4JS04</accession>
<feature type="region of interest" description="Disordered" evidence="1">
    <location>
        <begin position="35"/>
        <end position="59"/>
    </location>
</feature>
<keyword evidence="3" id="KW-1185">Reference proteome</keyword>
<evidence type="ECO:0000313" key="3">
    <source>
        <dbReference type="Proteomes" id="UP000190648"/>
    </source>
</evidence>
<proteinExistence type="predicted"/>
<name>A0A1V4JS04_PATFA</name>
<evidence type="ECO:0000256" key="1">
    <source>
        <dbReference type="SAM" id="MobiDB-lite"/>
    </source>
</evidence>
<reference evidence="2 3" key="1">
    <citation type="submission" date="2016-02" db="EMBL/GenBank/DDBJ databases">
        <title>Band-tailed pigeon sequencing and assembly.</title>
        <authorList>
            <person name="Soares A.E."/>
            <person name="Novak B.J."/>
            <person name="Rice E.S."/>
            <person name="O'Connell B."/>
            <person name="Chang D."/>
            <person name="Weber S."/>
            <person name="Shapiro B."/>
        </authorList>
    </citation>
    <scope>NUCLEOTIDE SEQUENCE [LARGE SCALE GENOMIC DNA]</scope>
    <source>
        <strain evidence="2">BTP2013</strain>
        <tissue evidence="2">Blood</tissue>
    </source>
</reference>
<gene>
    <name evidence="2" type="ORF">AV530_018463</name>
</gene>
<protein>
    <submittedName>
        <fullName evidence="2">Uncharacterized protein</fullName>
    </submittedName>
</protein>
<organism evidence="2 3">
    <name type="scientific">Patagioenas fasciata monilis</name>
    <dbReference type="NCBI Taxonomy" id="372326"/>
    <lineage>
        <taxon>Eukaryota</taxon>
        <taxon>Metazoa</taxon>
        <taxon>Chordata</taxon>
        <taxon>Craniata</taxon>
        <taxon>Vertebrata</taxon>
        <taxon>Euteleostomi</taxon>
        <taxon>Archelosauria</taxon>
        <taxon>Archosauria</taxon>
        <taxon>Dinosauria</taxon>
        <taxon>Saurischia</taxon>
        <taxon>Theropoda</taxon>
        <taxon>Coelurosauria</taxon>
        <taxon>Aves</taxon>
        <taxon>Neognathae</taxon>
        <taxon>Neoaves</taxon>
        <taxon>Columbimorphae</taxon>
        <taxon>Columbiformes</taxon>
        <taxon>Columbidae</taxon>
        <taxon>Patagioenas</taxon>
    </lineage>
</organism>